<evidence type="ECO:0000256" key="15">
    <source>
        <dbReference type="ARBA" id="ARBA00023180"/>
    </source>
</evidence>
<comment type="subcellular location">
    <subcellularLocation>
        <location evidence="1">Cell membrane</location>
        <topology evidence="1">Single-pass type I membrane protein</topology>
    </subcellularLocation>
</comment>
<comment type="similarity">
    <text evidence="3">In the C-terminal section; belongs to the protein kinase superfamily. Ser/Thr protein kinase family.</text>
</comment>
<feature type="domain" description="Protein kinase" evidence="18">
    <location>
        <begin position="238"/>
        <end position="514"/>
    </location>
</feature>
<keyword evidence="8" id="KW-0430">Lectin</keyword>
<dbReference type="CDD" id="cd14066">
    <property type="entry name" value="STKc_IRAK"/>
    <property type="match status" value="1"/>
</dbReference>
<proteinExistence type="inferred from homology"/>
<evidence type="ECO:0000256" key="8">
    <source>
        <dbReference type="ARBA" id="ARBA00022734"/>
    </source>
</evidence>
<reference evidence="19 20" key="1">
    <citation type="journal article" date="2018" name="Proc. Natl. Acad. Sci. U.S.A.">
        <title>Draft genome sequence of Camellia sinensis var. sinensis provides insights into the evolution of the tea genome and tea quality.</title>
        <authorList>
            <person name="Wei C."/>
            <person name="Yang H."/>
            <person name="Wang S."/>
            <person name="Zhao J."/>
            <person name="Liu C."/>
            <person name="Gao L."/>
            <person name="Xia E."/>
            <person name="Lu Y."/>
            <person name="Tai Y."/>
            <person name="She G."/>
            <person name="Sun J."/>
            <person name="Cao H."/>
            <person name="Tong W."/>
            <person name="Gao Q."/>
            <person name="Li Y."/>
            <person name="Deng W."/>
            <person name="Jiang X."/>
            <person name="Wang W."/>
            <person name="Chen Q."/>
            <person name="Zhang S."/>
            <person name="Li H."/>
            <person name="Wu J."/>
            <person name="Wang P."/>
            <person name="Li P."/>
            <person name="Shi C."/>
            <person name="Zheng F."/>
            <person name="Jian J."/>
            <person name="Huang B."/>
            <person name="Shan D."/>
            <person name="Shi M."/>
            <person name="Fang C."/>
            <person name="Yue Y."/>
            <person name="Li F."/>
            <person name="Li D."/>
            <person name="Wei S."/>
            <person name="Han B."/>
            <person name="Jiang C."/>
            <person name="Yin Y."/>
            <person name="Xia T."/>
            <person name="Zhang Z."/>
            <person name="Bennetzen J.L."/>
            <person name="Zhao S."/>
            <person name="Wan X."/>
        </authorList>
    </citation>
    <scope>NUCLEOTIDE SEQUENCE [LARGE SCALE GENOMIC DNA]</scope>
    <source>
        <strain evidence="20">cv. Shuchazao</strain>
        <tissue evidence="19">Leaf</tissue>
    </source>
</reference>
<evidence type="ECO:0000256" key="13">
    <source>
        <dbReference type="ARBA" id="ARBA00023136"/>
    </source>
</evidence>
<evidence type="ECO:0000256" key="10">
    <source>
        <dbReference type="ARBA" id="ARBA00022777"/>
    </source>
</evidence>
<evidence type="ECO:0000259" key="18">
    <source>
        <dbReference type="PROSITE" id="PS50011"/>
    </source>
</evidence>
<keyword evidence="13 17" id="KW-0472">Membrane</keyword>
<keyword evidence="12 17" id="KW-1133">Transmembrane helix</keyword>
<dbReference type="InterPro" id="IPR017441">
    <property type="entry name" value="Protein_kinase_ATP_BS"/>
</dbReference>
<dbReference type="FunFam" id="1.10.510.10:FF:000240">
    <property type="entry name" value="Lectin-domain containing receptor kinase A4.3"/>
    <property type="match status" value="1"/>
</dbReference>
<evidence type="ECO:0000256" key="14">
    <source>
        <dbReference type="ARBA" id="ARBA00023170"/>
    </source>
</evidence>
<dbReference type="AlphaFoldDB" id="A0A4S4DGN6"/>
<dbReference type="Proteomes" id="UP000306102">
    <property type="component" value="Unassembled WGS sequence"/>
</dbReference>
<dbReference type="InterPro" id="IPR011009">
    <property type="entry name" value="Kinase-like_dom_sf"/>
</dbReference>
<dbReference type="PROSITE" id="PS00107">
    <property type="entry name" value="PROTEIN_KINASE_ATP"/>
    <property type="match status" value="1"/>
</dbReference>
<dbReference type="PROSITE" id="PS50011">
    <property type="entry name" value="PROTEIN_KINASE_DOM"/>
    <property type="match status" value="1"/>
</dbReference>
<dbReference type="FunFam" id="3.30.200.20:FF:000168">
    <property type="entry name" value="L-type lectin-domain containing receptor kinase IX.1"/>
    <property type="match status" value="1"/>
</dbReference>
<gene>
    <name evidence="19" type="ORF">TEA_026480</name>
</gene>
<dbReference type="InterPro" id="IPR000985">
    <property type="entry name" value="Lectin_LegA_CS"/>
</dbReference>
<evidence type="ECO:0000256" key="5">
    <source>
        <dbReference type="ARBA" id="ARBA00022679"/>
    </source>
</evidence>
<dbReference type="InterPro" id="IPR050528">
    <property type="entry name" value="L-type_Lectin-RKs"/>
</dbReference>
<dbReference type="InterPro" id="IPR000719">
    <property type="entry name" value="Prot_kinase_dom"/>
</dbReference>
<dbReference type="InterPro" id="IPR001220">
    <property type="entry name" value="Legume_lectin_dom"/>
</dbReference>
<organism evidence="19 20">
    <name type="scientific">Camellia sinensis var. sinensis</name>
    <name type="common">China tea</name>
    <dbReference type="NCBI Taxonomy" id="542762"/>
    <lineage>
        <taxon>Eukaryota</taxon>
        <taxon>Viridiplantae</taxon>
        <taxon>Streptophyta</taxon>
        <taxon>Embryophyta</taxon>
        <taxon>Tracheophyta</taxon>
        <taxon>Spermatophyta</taxon>
        <taxon>Magnoliopsida</taxon>
        <taxon>eudicotyledons</taxon>
        <taxon>Gunneridae</taxon>
        <taxon>Pentapetalae</taxon>
        <taxon>asterids</taxon>
        <taxon>Ericales</taxon>
        <taxon>Theaceae</taxon>
        <taxon>Camellia</taxon>
    </lineage>
</organism>
<feature type="transmembrane region" description="Helical" evidence="17">
    <location>
        <begin position="174"/>
        <end position="198"/>
    </location>
</feature>
<keyword evidence="4" id="KW-1003">Cell membrane</keyword>
<dbReference type="Pfam" id="PF00139">
    <property type="entry name" value="Lectin_legB"/>
    <property type="match status" value="2"/>
</dbReference>
<dbReference type="GO" id="GO:0030246">
    <property type="term" value="F:carbohydrate binding"/>
    <property type="evidence" value="ECO:0007669"/>
    <property type="project" value="UniProtKB-KW"/>
</dbReference>
<comment type="caution">
    <text evidence="19">The sequence shown here is derived from an EMBL/GenBank/DDBJ whole genome shotgun (WGS) entry which is preliminary data.</text>
</comment>
<keyword evidence="5" id="KW-0808">Transferase</keyword>
<dbReference type="InterPro" id="IPR008271">
    <property type="entry name" value="Ser/Thr_kinase_AS"/>
</dbReference>
<evidence type="ECO:0000256" key="7">
    <source>
        <dbReference type="ARBA" id="ARBA00022729"/>
    </source>
</evidence>
<evidence type="ECO:0000256" key="2">
    <source>
        <dbReference type="ARBA" id="ARBA00008536"/>
    </source>
</evidence>
<evidence type="ECO:0000313" key="20">
    <source>
        <dbReference type="Proteomes" id="UP000306102"/>
    </source>
</evidence>
<accession>A0A4S4DGN6</accession>
<keyword evidence="15" id="KW-0325">Glycoprotein</keyword>
<protein>
    <recommendedName>
        <fullName evidence="18">Protein kinase domain-containing protein</fullName>
    </recommendedName>
</protein>
<dbReference type="Gene3D" id="3.30.200.20">
    <property type="entry name" value="Phosphorylase Kinase, domain 1"/>
    <property type="match status" value="1"/>
</dbReference>
<evidence type="ECO:0000256" key="1">
    <source>
        <dbReference type="ARBA" id="ARBA00004251"/>
    </source>
</evidence>
<keyword evidence="10" id="KW-0418">Kinase</keyword>
<evidence type="ECO:0000313" key="19">
    <source>
        <dbReference type="EMBL" id="THG00996.1"/>
    </source>
</evidence>
<keyword evidence="20" id="KW-1185">Reference proteome</keyword>
<comment type="similarity">
    <text evidence="2">In the N-terminal section; belongs to the leguminous lectin family.</text>
</comment>
<dbReference type="GO" id="GO:0005886">
    <property type="term" value="C:plasma membrane"/>
    <property type="evidence" value="ECO:0007669"/>
    <property type="project" value="UniProtKB-SubCell"/>
</dbReference>
<evidence type="ECO:0000256" key="17">
    <source>
        <dbReference type="SAM" id="Phobius"/>
    </source>
</evidence>
<evidence type="ECO:0000256" key="3">
    <source>
        <dbReference type="ARBA" id="ARBA00010217"/>
    </source>
</evidence>
<dbReference type="Gene3D" id="2.60.120.200">
    <property type="match status" value="2"/>
</dbReference>
<evidence type="ECO:0000256" key="12">
    <source>
        <dbReference type="ARBA" id="ARBA00022989"/>
    </source>
</evidence>
<evidence type="ECO:0000256" key="6">
    <source>
        <dbReference type="ARBA" id="ARBA00022692"/>
    </source>
</evidence>
<dbReference type="EMBL" id="SDRB02011549">
    <property type="protein sequence ID" value="THG00996.1"/>
    <property type="molecule type" value="Genomic_DNA"/>
</dbReference>
<dbReference type="SUPFAM" id="SSF49899">
    <property type="entry name" value="Concanavalin A-like lectins/glucanases"/>
    <property type="match status" value="1"/>
</dbReference>
<name>A0A4S4DGN6_CAMSN</name>
<evidence type="ECO:0000256" key="4">
    <source>
        <dbReference type="ARBA" id="ARBA00022475"/>
    </source>
</evidence>
<dbReference type="GO" id="GO:0005524">
    <property type="term" value="F:ATP binding"/>
    <property type="evidence" value="ECO:0007669"/>
    <property type="project" value="UniProtKB-UniRule"/>
</dbReference>
<dbReference type="GO" id="GO:0004672">
    <property type="term" value="F:protein kinase activity"/>
    <property type="evidence" value="ECO:0007669"/>
    <property type="project" value="InterPro"/>
</dbReference>
<dbReference type="CDD" id="cd06899">
    <property type="entry name" value="lectin_legume_LecRK_Arcelin_ConA"/>
    <property type="match status" value="1"/>
</dbReference>
<keyword evidence="7" id="KW-0732">Signal</keyword>
<dbReference type="InterPro" id="IPR013320">
    <property type="entry name" value="ConA-like_dom_sf"/>
</dbReference>
<evidence type="ECO:0000256" key="9">
    <source>
        <dbReference type="ARBA" id="ARBA00022741"/>
    </source>
</evidence>
<keyword evidence="11 16" id="KW-0067">ATP-binding</keyword>
<dbReference type="GO" id="GO:0002229">
    <property type="term" value="P:defense response to oomycetes"/>
    <property type="evidence" value="ECO:0007669"/>
    <property type="project" value="UniProtKB-ARBA"/>
</dbReference>
<evidence type="ECO:0000256" key="16">
    <source>
        <dbReference type="PROSITE-ProRule" id="PRU10141"/>
    </source>
</evidence>
<keyword evidence="14" id="KW-0675">Receptor</keyword>
<dbReference type="STRING" id="542762.A0A4S4DGN6"/>
<feature type="binding site" evidence="16">
    <location>
        <position position="267"/>
    </location>
    <ligand>
        <name>ATP</name>
        <dbReference type="ChEBI" id="CHEBI:30616"/>
    </ligand>
</feature>
<keyword evidence="9 16" id="KW-0547">Nucleotide-binding</keyword>
<dbReference type="SUPFAM" id="SSF56112">
    <property type="entry name" value="Protein kinase-like (PK-like)"/>
    <property type="match status" value="1"/>
</dbReference>
<dbReference type="SMART" id="SM00220">
    <property type="entry name" value="S_TKc"/>
    <property type="match status" value="1"/>
</dbReference>
<evidence type="ECO:0000256" key="11">
    <source>
        <dbReference type="ARBA" id="ARBA00022840"/>
    </source>
</evidence>
<keyword evidence="6 17" id="KW-0812">Transmembrane</keyword>
<dbReference type="Gene3D" id="1.10.510.10">
    <property type="entry name" value="Transferase(Phosphotransferase) domain 1"/>
    <property type="match status" value="1"/>
</dbReference>
<dbReference type="PROSITE" id="PS00108">
    <property type="entry name" value="PROTEIN_KINASE_ST"/>
    <property type="match status" value="1"/>
</dbReference>
<dbReference type="Pfam" id="PF00069">
    <property type="entry name" value="Pkinase"/>
    <property type="match status" value="1"/>
</dbReference>
<dbReference type="PROSITE" id="PS00308">
    <property type="entry name" value="LECTIN_LEGUME_ALPHA"/>
    <property type="match status" value="1"/>
</dbReference>
<dbReference type="PANTHER" id="PTHR27007">
    <property type="match status" value="1"/>
</dbReference>
<sequence length="552" mass="62017">MEITPTNQTWKAGRTSYKDPLHLWDKASGTLTDFNTYFSFVIDSQGNSSFGDGLTFFLLPNNSTPVNAYGAAMGIDISSITSNVDITYGKENEAWISYNSRSKNMSVVFTGYKDNNIIETSLKFSVDLREHLPEWVTIGFSAGTGDLIEKHIIKSWSFNSRLQTLGKKTNKKALVVELTIGSSVLVGGLALFVFVLWMKNRAYQEDGEFSFNMSIDNDFEAGTGPKRFSYRELFRATNKFASKLGQGGFGEVYRGFLKESKFNVAVKRISKGSKQGPKEYTSEVKIISRLRHRNLVQLHGWCHEKRELLIVYDFMENGSLDYHLFMEKSLLTWAMRYKIAQGLASALLYLHEEWEQCVLHRDVKSSNIMLDSNFNAKLGDFGLARLVDHGKDSKTTVLVGTRGYMAPEYLDTGKASKESDVYSFGVVALEIACGKKAIDFNVPENQMRLVEWIWGLYGTNGLLEAADPKICADFVREEMECLMIVGLWCAHPDHNLRPSIRQAINVLNFEAPWPILPTKLPMATYVTPSMNTPSSLVSCTHGSITFSNSGRV</sequence>